<keyword evidence="3" id="KW-1185">Reference proteome</keyword>
<evidence type="ECO:0000256" key="1">
    <source>
        <dbReference type="SAM" id="SignalP"/>
    </source>
</evidence>
<reference evidence="2 3" key="1">
    <citation type="submission" date="2018-03" db="EMBL/GenBank/DDBJ databases">
        <title>Adhaeribacter sp. HMF7605 Genome sequencing and assembly.</title>
        <authorList>
            <person name="Kang H."/>
            <person name="Kang J."/>
            <person name="Cha I."/>
            <person name="Kim H."/>
            <person name="Joh K."/>
        </authorList>
    </citation>
    <scope>NUCLEOTIDE SEQUENCE [LARGE SCALE GENOMIC DNA]</scope>
    <source>
        <strain evidence="2 3">HMF7605</strain>
    </source>
</reference>
<evidence type="ECO:0000313" key="2">
    <source>
        <dbReference type="EMBL" id="PSR53434.1"/>
    </source>
</evidence>
<feature type="chain" id="PRO_5015393822" description="DUF3575 domain-containing protein" evidence="1">
    <location>
        <begin position="22"/>
        <end position="213"/>
    </location>
</feature>
<gene>
    <name evidence="2" type="ORF">AHMF7605_07790</name>
</gene>
<dbReference type="OrthoDB" id="912723at2"/>
<dbReference type="Proteomes" id="UP000240357">
    <property type="component" value="Unassembled WGS sequence"/>
</dbReference>
<organism evidence="2 3">
    <name type="scientific">Adhaeribacter arboris</name>
    <dbReference type="NCBI Taxonomy" id="2072846"/>
    <lineage>
        <taxon>Bacteria</taxon>
        <taxon>Pseudomonadati</taxon>
        <taxon>Bacteroidota</taxon>
        <taxon>Cytophagia</taxon>
        <taxon>Cytophagales</taxon>
        <taxon>Hymenobacteraceae</taxon>
        <taxon>Adhaeribacter</taxon>
    </lineage>
</organism>
<dbReference type="EMBL" id="PYFT01000001">
    <property type="protein sequence ID" value="PSR53434.1"/>
    <property type="molecule type" value="Genomic_DNA"/>
</dbReference>
<dbReference type="RefSeq" id="WP_106928059.1">
    <property type="nucleotide sequence ID" value="NZ_PYFT01000001.1"/>
</dbReference>
<accession>A0A2T2YD56</accession>
<comment type="caution">
    <text evidence="2">The sequence shown here is derived from an EMBL/GenBank/DDBJ whole genome shotgun (WGS) entry which is preliminary data.</text>
</comment>
<protein>
    <recommendedName>
        <fullName evidence="4">DUF3575 domain-containing protein</fullName>
    </recommendedName>
</protein>
<name>A0A2T2YD56_9BACT</name>
<dbReference type="AlphaFoldDB" id="A0A2T2YD56"/>
<sequence length="213" mass="24566">MKKILFLATWLFVSFPAILSAQEKVTIKTSEEEMDTTHFSNLVQTYNHLIRVQEEELQLFKIDLIGPALFLFSLGGNKDSVKSNVLRLAYERKIRPNWSWIVSPTLQADRDRVRDVGISGGLRYYYNQNNRILKGKSANNFSANYLGAYLNGRTRPGENQQQLSIDLVYGIQRRLGRWAFVDFDLGLRNKIKAYPATKNRIDLMTEIRLGLAF</sequence>
<evidence type="ECO:0008006" key="4">
    <source>
        <dbReference type="Google" id="ProtNLM"/>
    </source>
</evidence>
<feature type="signal peptide" evidence="1">
    <location>
        <begin position="1"/>
        <end position="21"/>
    </location>
</feature>
<proteinExistence type="predicted"/>
<evidence type="ECO:0000313" key="3">
    <source>
        <dbReference type="Proteomes" id="UP000240357"/>
    </source>
</evidence>
<keyword evidence="1" id="KW-0732">Signal</keyword>